<dbReference type="InterPro" id="IPR050079">
    <property type="entry name" value="DEAD_box_RNA_helicase"/>
</dbReference>
<feature type="short sequence motif" description="Q motif" evidence="6">
    <location>
        <begin position="2"/>
        <end position="30"/>
    </location>
</feature>
<feature type="compositionally biased region" description="Basic residues" evidence="7">
    <location>
        <begin position="446"/>
        <end position="457"/>
    </location>
</feature>
<dbReference type="InterPro" id="IPR027417">
    <property type="entry name" value="P-loop_NTPase"/>
</dbReference>
<dbReference type="PROSITE" id="PS51192">
    <property type="entry name" value="HELICASE_ATP_BIND_1"/>
    <property type="match status" value="1"/>
</dbReference>
<evidence type="ECO:0000256" key="6">
    <source>
        <dbReference type="PROSITE-ProRule" id="PRU00552"/>
    </source>
</evidence>
<dbReference type="InterPro" id="IPR001650">
    <property type="entry name" value="Helicase_C-like"/>
</dbReference>
<dbReference type="Proteomes" id="UP000652427">
    <property type="component" value="Unassembled WGS sequence"/>
</dbReference>
<comment type="caution">
    <text evidence="11">The sequence shown here is derived from an EMBL/GenBank/DDBJ whole genome shotgun (WGS) entry which is preliminary data.</text>
</comment>
<dbReference type="Pfam" id="PF00271">
    <property type="entry name" value="Helicase_C"/>
    <property type="match status" value="1"/>
</dbReference>
<dbReference type="EMBL" id="JABWMH010000001">
    <property type="protein sequence ID" value="NVD26917.1"/>
    <property type="molecule type" value="Genomic_DNA"/>
</dbReference>
<evidence type="ECO:0000259" key="8">
    <source>
        <dbReference type="PROSITE" id="PS51192"/>
    </source>
</evidence>
<dbReference type="SMART" id="SM00487">
    <property type="entry name" value="DEXDc"/>
    <property type="match status" value="1"/>
</dbReference>
<dbReference type="SUPFAM" id="SSF52540">
    <property type="entry name" value="P-loop containing nucleoside triphosphate hydrolases"/>
    <property type="match status" value="1"/>
</dbReference>
<reference evidence="11 12" key="1">
    <citation type="submission" date="2020-06" db="EMBL/GenBank/DDBJ databases">
        <authorList>
            <person name="Kim S.-J."/>
            <person name="Park S.-J."/>
        </authorList>
    </citation>
    <scope>NUCLEOTIDE SEQUENCE [LARGE SCALE GENOMIC DNA]</scope>
    <source>
        <strain evidence="11 12">SW-151</strain>
    </source>
</reference>
<feature type="compositionally biased region" description="Basic residues" evidence="7">
    <location>
        <begin position="408"/>
        <end position="417"/>
    </location>
</feature>
<organism evidence="11 12">
    <name type="scientific">Parasphingorhabdus flavimaris</name>
    <dbReference type="NCBI Taxonomy" id="266812"/>
    <lineage>
        <taxon>Bacteria</taxon>
        <taxon>Pseudomonadati</taxon>
        <taxon>Pseudomonadota</taxon>
        <taxon>Alphaproteobacteria</taxon>
        <taxon>Sphingomonadales</taxon>
        <taxon>Sphingomonadaceae</taxon>
        <taxon>Parasphingorhabdus</taxon>
    </lineage>
</organism>
<evidence type="ECO:0000256" key="4">
    <source>
        <dbReference type="ARBA" id="ARBA00022840"/>
    </source>
</evidence>
<dbReference type="InterPro" id="IPR044742">
    <property type="entry name" value="DEAD/DEAH_RhlB"/>
</dbReference>
<comment type="similarity">
    <text evidence="5">Belongs to the DEAD box helicase family.</text>
</comment>
<dbReference type="InterPro" id="IPR014001">
    <property type="entry name" value="Helicase_ATP-bd"/>
</dbReference>
<evidence type="ECO:0000259" key="10">
    <source>
        <dbReference type="PROSITE" id="PS51195"/>
    </source>
</evidence>
<proteinExistence type="inferred from homology"/>
<feature type="region of interest" description="Disordered" evidence="7">
    <location>
        <begin position="389"/>
        <end position="457"/>
    </location>
</feature>
<protein>
    <submittedName>
        <fullName evidence="11">DEAD/DEAH box helicase</fullName>
    </submittedName>
</protein>
<evidence type="ECO:0000313" key="12">
    <source>
        <dbReference type="Proteomes" id="UP000652427"/>
    </source>
</evidence>
<dbReference type="RefSeq" id="WP_176278425.1">
    <property type="nucleotide sequence ID" value="NZ_JABWMH010000001.1"/>
</dbReference>
<feature type="domain" description="Helicase C-terminal" evidence="9">
    <location>
        <begin position="219"/>
        <end position="379"/>
    </location>
</feature>
<dbReference type="PANTHER" id="PTHR47959:SF13">
    <property type="entry name" value="ATP-DEPENDENT RNA HELICASE RHLE"/>
    <property type="match status" value="1"/>
</dbReference>
<evidence type="ECO:0000256" key="5">
    <source>
        <dbReference type="ARBA" id="ARBA00038437"/>
    </source>
</evidence>
<evidence type="ECO:0000256" key="1">
    <source>
        <dbReference type="ARBA" id="ARBA00022741"/>
    </source>
</evidence>
<evidence type="ECO:0000256" key="2">
    <source>
        <dbReference type="ARBA" id="ARBA00022801"/>
    </source>
</evidence>
<dbReference type="PROSITE" id="PS51195">
    <property type="entry name" value="Q_MOTIF"/>
    <property type="match status" value="1"/>
</dbReference>
<keyword evidence="1" id="KW-0547">Nucleotide-binding</keyword>
<dbReference type="CDD" id="cd18787">
    <property type="entry name" value="SF2_C_DEAD"/>
    <property type="match status" value="1"/>
</dbReference>
<dbReference type="PROSITE" id="PS51194">
    <property type="entry name" value="HELICASE_CTER"/>
    <property type="match status" value="1"/>
</dbReference>
<dbReference type="InterPro" id="IPR014014">
    <property type="entry name" value="RNA_helicase_DEAD_Q_motif"/>
</dbReference>
<evidence type="ECO:0000313" key="11">
    <source>
        <dbReference type="EMBL" id="NVD26917.1"/>
    </source>
</evidence>
<dbReference type="GO" id="GO:0004386">
    <property type="term" value="F:helicase activity"/>
    <property type="evidence" value="ECO:0007669"/>
    <property type="project" value="UniProtKB-KW"/>
</dbReference>
<evidence type="ECO:0000256" key="3">
    <source>
        <dbReference type="ARBA" id="ARBA00022806"/>
    </source>
</evidence>
<feature type="domain" description="DEAD-box RNA helicase Q" evidence="10">
    <location>
        <begin position="2"/>
        <end position="30"/>
    </location>
</feature>
<evidence type="ECO:0000256" key="7">
    <source>
        <dbReference type="SAM" id="MobiDB-lite"/>
    </source>
</evidence>
<keyword evidence="2" id="KW-0378">Hydrolase</keyword>
<name>A0ABX2MZP7_9SPHN</name>
<dbReference type="Pfam" id="PF00270">
    <property type="entry name" value="DEAD"/>
    <property type="match status" value="1"/>
</dbReference>
<gene>
    <name evidence="11" type="ORF">HUO14_03220</name>
</gene>
<accession>A0ABX2MZP7</accession>
<dbReference type="CDD" id="cd00268">
    <property type="entry name" value="DEADc"/>
    <property type="match status" value="1"/>
</dbReference>
<dbReference type="SMART" id="SM00490">
    <property type="entry name" value="HELICc"/>
    <property type="match status" value="1"/>
</dbReference>
<dbReference type="PANTHER" id="PTHR47959">
    <property type="entry name" value="ATP-DEPENDENT RNA HELICASE RHLE-RELATED"/>
    <property type="match status" value="1"/>
</dbReference>
<feature type="compositionally biased region" description="Gly residues" evidence="7">
    <location>
        <begin position="418"/>
        <end position="429"/>
    </location>
</feature>
<sequence length="457" mass="49858">MTKFSDFALAEPIQKRVAEGGYTTPSPIQQQAIPPALEGKDILGIAQTGTGKTAAFSLPSLHHLLNDKRRAGRFECRMLVLAPTRELARQIADSMTGYSKGLGLFITSAFGGVPINRQKRILERGVDVLVATPGRLLDLIDQRYLTLSKVEILVLDEADQMLDLGFIVPLKKIVPMLPKQRQSLFFSATMPKTISQLADQFLTNPVQVSVAPQSTTAERVDQKVTYINQDDKQRLLKDFINKENPDHMLVFTQTKHGADKVVKNLMAVGIHSAAIHGNKSQPQRERALGDFKKGKINILVATDIAARGIDVDGITHVINFDMPNVSEQYVHRIGRTARAGASGISYSLVAPDERQFLRDVVKLTGVKPDVIALPEGYDEPPREEVAARIYGQKPKKYGATPTRSGPAKNKHSARKGRPGGGGSGRGGPGSAAKSDGPKHWNNGAKSFKRRQARNADA</sequence>
<keyword evidence="4" id="KW-0067">ATP-binding</keyword>
<dbReference type="InterPro" id="IPR011545">
    <property type="entry name" value="DEAD/DEAH_box_helicase_dom"/>
</dbReference>
<keyword evidence="12" id="KW-1185">Reference proteome</keyword>
<evidence type="ECO:0000259" key="9">
    <source>
        <dbReference type="PROSITE" id="PS51194"/>
    </source>
</evidence>
<keyword evidence="3 11" id="KW-0347">Helicase</keyword>
<feature type="domain" description="Helicase ATP-binding" evidence="8">
    <location>
        <begin position="33"/>
        <end position="208"/>
    </location>
</feature>
<dbReference type="Gene3D" id="3.40.50.300">
    <property type="entry name" value="P-loop containing nucleotide triphosphate hydrolases"/>
    <property type="match status" value="2"/>
</dbReference>